<dbReference type="Proteomes" id="UP000437131">
    <property type="component" value="Unassembled WGS sequence"/>
</dbReference>
<protein>
    <submittedName>
        <fullName evidence="2">Uncharacterized protein</fullName>
    </submittedName>
</protein>
<name>A0A844GRZ2_9CHRO</name>
<keyword evidence="1" id="KW-0472">Membrane</keyword>
<organism evidence="2 3">
    <name type="scientific">Cyanobacterium aponinum 0216</name>
    <dbReference type="NCBI Taxonomy" id="2676140"/>
    <lineage>
        <taxon>Bacteria</taxon>
        <taxon>Bacillati</taxon>
        <taxon>Cyanobacteriota</taxon>
        <taxon>Cyanophyceae</taxon>
        <taxon>Oscillatoriophycideae</taxon>
        <taxon>Chroococcales</taxon>
        <taxon>Geminocystaceae</taxon>
        <taxon>Cyanobacterium</taxon>
    </lineage>
</organism>
<gene>
    <name evidence="2" type="ORF">GGC33_02725</name>
</gene>
<sequence>MTKLRISGLRNDLKQIEQLIKENYEESNTKINTTISEYRTDSIDIEQIVSILQVTFTGTIAITAILNTIINIQDKKKQSKIVDSEQQAISFDVETSDGNRVSLNIPTNINEIERQQYAKCIEKLIDNFLKPENRLFPENLYIKEQLNLEDLTIIQNLLFDLTNNLKNIRESIIQELTLDDQSTIFKFDLKTTDLVDLLLFSKNKRIYLVIEEAKKCKETFYILERENLFAFIEISDQIKIIDNIGYVRYEVEKLNVFDKLKKEILSLIPE</sequence>
<evidence type="ECO:0000313" key="2">
    <source>
        <dbReference type="EMBL" id="MTF37841.1"/>
    </source>
</evidence>
<comment type="caution">
    <text evidence="2">The sequence shown here is derived from an EMBL/GenBank/DDBJ whole genome shotgun (WGS) entry which is preliminary data.</text>
</comment>
<feature type="transmembrane region" description="Helical" evidence="1">
    <location>
        <begin position="48"/>
        <end position="70"/>
    </location>
</feature>
<evidence type="ECO:0000256" key="1">
    <source>
        <dbReference type="SAM" id="Phobius"/>
    </source>
</evidence>
<reference evidence="2 3" key="1">
    <citation type="submission" date="2019-11" db="EMBL/GenBank/DDBJ databases">
        <title>Isolation of a new High Light Tolerant Cyanobacteria.</title>
        <authorList>
            <person name="Dobson Z."/>
            <person name="Vaughn N."/>
            <person name="Vaughn M."/>
            <person name="Fromme P."/>
            <person name="Mazor Y."/>
        </authorList>
    </citation>
    <scope>NUCLEOTIDE SEQUENCE [LARGE SCALE GENOMIC DNA]</scope>
    <source>
        <strain evidence="2 3">0216</strain>
    </source>
</reference>
<dbReference type="AlphaFoldDB" id="A0A844GRZ2"/>
<evidence type="ECO:0000313" key="3">
    <source>
        <dbReference type="Proteomes" id="UP000437131"/>
    </source>
</evidence>
<keyword evidence="1" id="KW-0812">Transmembrane</keyword>
<dbReference type="RefSeq" id="WP_155082702.1">
    <property type="nucleotide sequence ID" value="NZ_WMIA01000002.1"/>
</dbReference>
<keyword evidence="1" id="KW-1133">Transmembrane helix</keyword>
<accession>A0A844GRZ2</accession>
<proteinExistence type="predicted"/>
<dbReference type="EMBL" id="WMIA01000002">
    <property type="protein sequence ID" value="MTF37841.1"/>
    <property type="molecule type" value="Genomic_DNA"/>
</dbReference>